<feature type="transmembrane region" description="Helical" evidence="7">
    <location>
        <begin position="57"/>
        <end position="78"/>
    </location>
</feature>
<feature type="transmembrane region" description="Helical" evidence="7">
    <location>
        <begin position="163"/>
        <end position="184"/>
    </location>
</feature>
<keyword evidence="5 7" id="KW-1133">Transmembrane helix</keyword>
<keyword evidence="3" id="KW-0547">Nucleotide-binding</keyword>
<evidence type="ECO:0000259" key="8">
    <source>
        <dbReference type="PROSITE" id="PS50893"/>
    </source>
</evidence>
<feature type="domain" description="ABC transmembrane type-1" evidence="9">
    <location>
        <begin position="20"/>
        <end position="304"/>
    </location>
</feature>
<reference evidence="10 11" key="1">
    <citation type="submission" date="2021-03" db="EMBL/GenBank/DDBJ databases">
        <title>Genomic Encyclopedia of Type Strains, Phase IV (KMG-IV): sequencing the most valuable type-strain genomes for metagenomic binning, comparative biology and taxonomic classification.</title>
        <authorList>
            <person name="Goeker M."/>
        </authorList>
    </citation>
    <scope>NUCLEOTIDE SEQUENCE [LARGE SCALE GENOMIC DNA]</scope>
    <source>
        <strain evidence="10 11">DSM 27138</strain>
    </source>
</reference>
<dbReference type="InterPro" id="IPR036640">
    <property type="entry name" value="ABC1_TM_sf"/>
</dbReference>
<dbReference type="Proteomes" id="UP001519289">
    <property type="component" value="Unassembled WGS sequence"/>
</dbReference>
<evidence type="ECO:0000313" key="10">
    <source>
        <dbReference type="EMBL" id="MBP2019382.1"/>
    </source>
</evidence>
<name>A0ABS4JV11_9FIRM</name>
<evidence type="ECO:0000256" key="4">
    <source>
        <dbReference type="ARBA" id="ARBA00022840"/>
    </source>
</evidence>
<dbReference type="InterPro" id="IPR003593">
    <property type="entry name" value="AAA+_ATPase"/>
</dbReference>
<dbReference type="Pfam" id="PF00664">
    <property type="entry name" value="ABC_membrane"/>
    <property type="match status" value="1"/>
</dbReference>
<protein>
    <submittedName>
        <fullName evidence="10">ATP-binding cassette subfamily B protein</fullName>
    </submittedName>
</protein>
<evidence type="ECO:0000256" key="5">
    <source>
        <dbReference type="ARBA" id="ARBA00022989"/>
    </source>
</evidence>
<evidence type="ECO:0000259" key="9">
    <source>
        <dbReference type="PROSITE" id="PS50929"/>
    </source>
</evidence>
<organism evidence="10 11">
    <name type="scientific">Symbiobacterium terraclitae</name>
    <dbReference type="NCBI Taxonomy" id="557451"/>
    <lineage>
        <taxon>Bacteria</taxon>
        <taxon>Bacillati</taxon>
        <taxon>Bacillota</taxon>
        <taxon>Clostridia</taxon>
        <taxon>Eubacteriales</taxon>
        <taxon>Symbiobacteriaceae</taxon>
        <taxon>Symbiobacterium</taxon>
    </lineage>
</organism>
<dbReference type="InterPro" id="IPR003439">
    <property type="entry name" value="ABC_transporter-like_ATP-bd"/>
</dbReference>
<dbReference type="SUPFAM" id="SSF90123">
    <property type="entry name" value="ABC transporter transmembrane region"/>
    <property type="match status" value="1"/>
</dbReference>
<dbReference type="InterPro" id="IPR017871">
    <property type="entry name" value="ABC_transporter-like_CS"/>
</dbReference>
<gene>
    <name evidence="10" type="ORF">J2Z79_002821</name>
</gene>
<sequence>MSSPYRSLFSFLSRYKWRYLLGVAALAGTDLLQQVAPRLIGHFVDDLEAGALDMTGIYRYLALIVGTALLIAFLRFTWRIFVFGTARLVERDLRADLFAHLERLSASFFHTHKTGDLMAMATNDLQAVRGIAGEGVLMAADSLAMTLFTLIAMISTIGLKLSLWALLPLPFLALLIAAVGKLIFARSRAVQDSFARLSDVVQENISGVRVVKAYTQEAAEEAKFDEANRDYIRRFMAMMRVDGLFDPVVGLFAGLCYVIAIAVPGRAVLRGEISVGDFASLTMYIGMLIWPMIAMGWVVHIIQRGFAAFARIREVLLTEPEVKDAPETAEPPGGRVRGEIEIRDLTFRYVPDGPPVLDGINLHIKPGQTLGILGRTGSGKSTLAALLARVFDPPRGTVFIDGIDVLDLPLNLLRRSIAAVPQESFLFSRTVRENIGFAPGEWTEEQIRQAARTAQVEQDILEFLPQGYETMVGERGVTLSGGQRQRVGLSRAVLKDAPILVLDDCLSAVDTATEQRILNGLRPLMRERTTIVISHRVAAVKNADLIIVLERGRIAEAGTHDELVALGGRYFRTYQRQQLEEAIASLE</sequence>
<feature type="transmembrane region" description="Helical" evidence="7">
    <location>
        <begin position="136"/>
        <end position="157"/>
    </location>
</feature>
<dbReference type="InterPro" id="IPR027417">
    <property type="entry name" value="P-loop_NTPase"/>
</dbReference>
<evidence type="ECO:0000256" key="7">
    <source>
        <dbReference type="SAM" id="Phobius"/>
    </source>
</evidence>
<dbReference type="PROSITE" id="PS50929">
    <property type="entry name" value="ABC_TM1F"/>
    <property type="match status" value="1"/>
</dbReference>
<accession>A0ABS4JV11</accession>
<keyword evidence="11" id="KW-1185">Reference proteome</keyword>
<evidence type="ECO:0000256" key="1">
    <source>
        <dbReference type="ARBA" id="ARBA00004651"/>
    </source>
</evidence>
<dbReference type="PANTHER" id="PTHR43394:SF1">
    <property type="entry name" value="ATP-BINDING CASSETTE SUB-FAMILY B MEMBER 10, MITOCHONDRIAL"/>
    <property type="match status" value="1"/>
</dbReference>
<feature type="transmembrane region" description="Helical" evidence="7">
    <location>
        <begin position="243"/>
        <end position="263"/>
    </location>
</feature>
<dbReference type="CDD" id="cd18541">
    <property type="entry name" value="ABC_6TM_TmrB_like"/>
    <property type="match status" value="1"/>
</dbReference>
<dbReference type="InterPro" id="IPR011527">
    <property type="entry name" value="ABC1_TM_dom"/>
</dbReference>
<comment type="subcellular location">
    <subcellularLocation>
        <location evidence="1">Cell membrane</location>
        <topology evidence="1">Multi-pass membrane protein</topology>
    </subcellularLocation>
</comment>
<feature type="domain" description="ABC transporter" evidence="8">
    <location>
        <begin position="340"/>
        <end position="576"/>
    </location>
</feature>
<evidence type="ECO:0000256" key="2">
    <source>
        <dbReference type="ARBA" id="ARBA00022692"/>
    </source>
</evidence>
<dbReference type="PROSITE" id="PS00211">
    <property type="entry name" value="ABC_TRANSPORTER_1"/>
    <property type="match status" value="1"/>
</dbReference>
<dbReference type="PROSITE" id="PS50893">
    <property type="entry name" value="ABC_TRANSPORTER_2"/>
    <property type="match status" value="1"/>
</dbReference>
<keyword evidence="4 10" id="KW-0067">ATP-binding</keyword>
<keyword evidence="2 7" id="KW-0812">Transmembrane</keyword>
<keyword evidence="6 7" id="KW-0472">Membrane</keyword>
<evidence type="ECO:0000313" key="11">
    <source>
        <dbReference type="Proteomes" id="UP001519289"/>
    </source>
</evidence>
<evidence type="ECO:0000256" key="3">
    <source>
        <dbReference type="ARBA" id="ARBA00022741"/>
    </source>
</evidence>
<dbReference type="Gene3D" id="3.40.50.300">
    <property type="entry name" value="P-loop containing nucleotide triphosphate hydrolases"/>
    <property type="match status" value="1"/>
</dbReference>
<dbReference type="SUPFAM" id="SSF52540">
    <property type="entry name" value="P-loop containing nucleoside triphosphate hydrolases"/>
    <property type="match status" value="1"/>
</dbReference>
<dbReference type="EMBL" id="JAGGLG010000027">
    <property type="protein sequence ID" value="MBP2019382.1"/>
    <property type="molecule type" value="Genomic_DNA"/>
</dbReference>
<dbReference type="PANTHER" id="PTHR43394">
    <property type="entry name" value="ATP-DEPENDENT PERMEASE MDL1, MITOCHONDRIAL"/>
    <property type="match status" value="1"/>
</dbReference>
<dbReference type="Gene3D" id="1.20.1560.10">
    <property type="entry name" value="ABC transporter type 1, transmembrane domain"/>
    <property type="match status" value="1"/>
</dbReference>
<dbReference type="Pfam" id="PF00005">
    <property type="entry name" value="ABC_tran"/>
    <property type="match status" value="1"/>
</dbReference>
<dbReference type="GO" id="GO:0005524">
    <property type="term" value="F:ATP binding"/>
    <property type="evidence" value="ECO:0007669"/>
    <property type="project" value="UniProtKB-KW"/>
</dbReference>
<feature type="transmembrane region" description="Helical" evidence="7">
    <location>
        <begin position="283"/>
        <end position="302"/>
    </location>
</feature>
<evidence type="ECO:0000256" key="6">
    <source>
        <dbReference type="ARBA" id="ARBA00023136"/>
    </source>
</evidence>
<comment type="caution">
    <text evidence="10">The sequence shown here is derived from an EMBL/GenBank/DDBJ whole genome shotgun (WGS) entry which is preliminary data.</text>
</comment>
<dbReference type="SMART" id="SM00382">
    <property type="entry name" value="AAA"/>
    <property type="match status" value="1"/>
</dbReference>
<dbReference type="RefSeq" id="WP_245302766.1">
    <property type="nucleotide sequence ID" value="NZ_JAGGLG010000027.1"/>
</dbReference>
<proteinExistence type="predicted"/>
<dbReference type="InterPro" id="IPR039421">
    <property type="entry name" value="Type_1_exporter"/>
</dbReference>